<feature type="chain" id="PRO_5045407998" evidence="2">
    <location>
        <begin position="22"/>
        <end position="258"/>
    </location>
</feature>
<comment type="caution">
    <text evidence="5">The sequence shown here is derived from an EMBL/GenBank/DDBJ whole genome shotgun (WGS) entry which is preliminary data.</text>
</comment>
<accession>A0ABT6R502</accession>
<dbReference type="SUPFAM" id="SSF53850">
    <property type="entry name" value="Periplasmic binding protein-like II"/>
    <property type="match status" value="1"/>
</dbReference>
<dbReference type="PROSITE" id="PS51257">
    <property type="entry name" value="PROKAR_LIPOPROTEIN"/>
    <property type="match status" value="1"/>
</dbReference>
<dbReference type="SMART" id="SM00079">
    <property type="entry name" value="PBPe"/>
    <property type="match status" value="1"/>
</dbReference>
<gene>
    <name evidence="5" type="ORF">QK289_10030</name>
</gene>
<dbReference type="InterPro" id="IPR001638">
    <property type="entry name" value="Solute-binding_3/MltF_N"/>
</dbReference>
<feature type="signal peptide" evidence="2">
    <location>
        <begin position="1"/>
        <end position="21"/>
    </location>
</feature>
<dbReference type="SMART" id="SM00062">
    <property type="entry name" value="PBPb"/>
    <property type="match status" value="1"/>
</dbReference>
<dbReference type="Proteomes" id="UP001243286">
    <property type="component" value="Unassembled WGS sequence"/>
</dbReference>
<evidence type="ECO:0000256" key="1">
    <source>
        <dbReference type="ARBA" id="ARBA00022729"/>
    </source>
</evidence>
<keyword evidence="1 2" id="KW-0732">Signal</keyword>
<dbReference type="RefSeq" id="WP_014969918.1">
    <property type="nucleotide sequence ID" value="NZ_JANJYY010000011.1"/>
</dbReference>
<evidence type="ECO:0000313" key="6">
    <source>
        <dbReference type="Proteomes" id="UP001243286"/>
    </source>
</evidence>
<proteinExistence type="predicted"/>
<name>A0ABT6R502_9BACL</name>
<organism evidence="5 6">
    <name type="scientific">Exiguobacterium antarcticum</name>
    <dbReference type="NCBI Taxonomy" id="132920"/>
    <lineage>
        <taxon>Bacteria</taxon>
        <taxon>Bacillati</taxon>
        <taxon>Bacillota</taxon>
        <taxon>Bacilli</taxon>
        <taxon>Bacillales</taxon>
        <taxon>Bacillales Family XII. Incertae Sedis</taxon>
        <taxon>Exiguobacterium</taxon>
    </lineage>
</organism>
<dbReference type="PANTHER" id="PTHR35936">
    <property type="entry name" value="MEMBRANE-BOUND LYTIC MUREIN TRANSGLYCOSYLASE F"/>
    <property type="match status" value="1"/>
</dbReference>
<dbReference type="EMBL" id="JASBQV010000014">
    <property type="protein sequence ID" value="MDI3235346.1"/>
    <property type="molecule type" value="Genomic_DNA"/>
</dbReference>
<dbReference type="PANTHER" id="PTHR35936:SF17">
    <property type="entry name" value="ARGININE-BINDING EXTRACELLULAR PROTEIN ARTP"/>
    <property type="match status" value="1"/>
</dbReference>
<dbReference type="Pfam" id="PF00497">
    <property type="entry name" value="SBP_bac_3"/>
    <property type="match status" value="1"/>
</dbReference>
<evidence type="ECO:0000259" key="3">
    <source>
        <dbReference type="SMART" id="SM00062"/>
    </source>
</evidence>
<evidence type="ECO:0000313" key="5">
    <source>
        <dbReference type="EMBL" id="MDI3235346.1"/>
    </source>
</evidence>
<evidence type="ECO:0000256" key="2">
    <source>
        <dbReference type="SAM" id="SignalP"/>
    </source>
</evidence>
<sequence length="258" mass="28239">MKKLVATAMAGILAVTMAACGASEESTGGTTKTSDKVLTMGTSADYFPFEYIDTAKGDDIVGFDVAIAKEVTKNLGYDLKIEDMEFGSLLGALSAGRVDFVMAGMTPTDERKKNADFTDIYFESKNLIMTKDKAISADDELKGKKIGVQLGSIQEALAKDRYKDSEAVSLNKIPEIIQELNTGRIDALIIEDAVAVKYMDQDDSLKTYQIKEDGPTGSAVAFKKGDKMRDEFNTELKKMIDNGDIDKLAEEWFQKEAK</sequence>
<reference evidence="5 6" key="1">
    <citation type="submission" date="2023-04" db="EMBL/GenBank/DDBJ databases">
        <title>Antarctic isolates genomes.</title>
        <authorList>
            <person name="Dimov S.G."/>
        </authorList>
    </citation>
    <scope>NUCLEOTIDE SEQUENCE [LARGE SCALE GENOMIC DNA]</scope>
    <source>
        <strain evidence="5 6">AL19</strain>
    </source>
</reference>
<feature type="domain" description="Solute-binding protein family 3/N-terminal" evidence="3">
    <location>
        <begin position="37"/>
        <end position="256"/>
    </location>
</feature>
<dbReference type="InterPro" id="IPR001320">
    <property type="entry name" value="Iontro_rcpt_C"/>
</dbReference>
<feature type="domain" description="Ionotropic glutamate receptor C-terminal" evidence="4">
    <location>
        <begin position="37"/>
        <end position="255"/>
    </location>
</feature>
<keyword evidence="6" id="KW-1185">Reference proteome</keyword>
<evidence type="ECO:0000259" key="4">
    <source>
        <dbReference type="SMART" id="SM00079"/>
    </source>
</evidence>
<protein>
    <submittedName>
        <fullName evidence="5">Transporter substrate-binding domain-containing protein</fullName>
    </submittedName>
</protein>
<dbReference type="Gene3D" id="3.40.190.10">
    <property type="entry name" value="Periplasmic binding protein-like II"/>
    <property type="match status" value="2"/>
</dbReference>